<dbReference type="GO" id="GO:0005524">
    <property type="term" value="F:ATP binding"/>
    <property type="evidence" value="ECO:0007669"/>
    <property type="project" value="UniProtKB-KW"/>
</dbReference>
<dbReference type="PROSITE" id="PS50011">
    <property type="entry name" value="PROTEIN_KINASE_DOM"/>
    <property type="match status" value="1"/>
</dbReference>
<organism evidence="8 9">
    <name type="scientific">Cynara cardunculus var. scolymus</name>
    <name type="common">Globe artichoke</name>
    <name type="synonym">Cynara scolymus</name>
    <dbReference type="NCBI Taxonomy" id="59895"/>
    <lineage>
        <taxon>Eukaryota</taxon>
        <taxon>Viridiplantae</taxon>
        <taxon>Streptophyta</taxon>
        <taxon>Embryophyta</taxon>
        <taxon>Tracheophyta</taxon>
        <taxon>Spermatophyta</taxon>
        <taxon>Magnoliopsida</taxon>
        <taxon>eudicotyledons</taxon>
        <taxon>Gunneridae</taxon>
        <taxon>Pentapetalae</taxon>
        <taxon>asterids</taxon>
        <taxon>campanulids</taxon>
        <taxon>Asterales</taxon>
        <taxon>Asteraceae</taxon>
        <taxon>Carduoideae</taxon>
        <taxon>Cardueae</taxon>
        <taxon>Carduinae</taxon>
        <taxon>Cynara</taxon>
    </lineage>
</organism>
<dbReference type="EMBL" id="LEKV01004867">
    <property type="protein sequence ID" value="KVH92051.1"/>
    <property type="molecule type" value="Genomic_DNA"/>
</dbReference>
<evidence type="ECO:0000256" key="1">
    <source>
        <dbReference type="ARBA" id="ARBA00022679"/>
    </source>
</evidence>
<dbReference type="STRING" id="59895.A0A124SBY0"/>
<keyword evidence="2" id="KW-0547">Nucleotide-binding</keyword>
<dbReference type="Pfam" id="PF00069">
    <property type="entry name" value="Pkinase"/>
    <property type="match status" value="1"/>
</dbReference>
<sequence length="327" mass="37930">MLYLRSPSNYTPPSRCFASTKQLHGKRKRKKEYFTSIEDNSMVDLSKLFLGFRFANGAHSQLYRGVYKDEAVAVKIIKIPEEEENQQLGIRLENQFIREVALLSHLHHENVIKFVAACRQPPALCVITKYLSEGSLRSYLHKLENNTLTNKESRLSLKRIIKMALDITRGMKYVHSQGVIHRDLKPENILVSKDFQLKIADFGIGCAEANRDLVSDDPGTYRWMAPEMIKRKPYDRKRLRPPIPVDCPLAMRTLIELCWSSNPGKRPEFWQVVKVLEEFVTLLVCDGNVHVLQSPTPFDQRKSQRQWIQKLDSYHHSPTPMPKPRFS</sequence>
<evidence type="ECO:0000256" key="3">
    <source>
        <dbReference type="ARBA" id="ARBA00022777"/>
    </source>
</evidence>
<dbReference type="OMA" id="QVERRYW"/>
<evidence type="ECO:0000313" key="9">
    <source>
        <dbReference type="Proteomes" id="UP000243975"/>
    </source>
</evidence>
<dbReference type="Gene3D" id="3.30.200.20">
    <property type="entry name" value="Phosphorylase Kinase, domain 1"/>
    <property type="match status" value="1"/>
</dbReference>
<reference evidence="8 9" key="1">
    <citation type="journal article" date="2016" name="Sci. Rep.">
        <title>The genome sequence of the outbreeding globe artichoke constructed de novo incorporating a phase-aware low-pass sequencing strategy of F1 progeny.</title>
        <authorList>
            <person name="Scaglione D."/>
            <person name="Reyes-Chin-Wo S."/>
            <person name="Acquadro A."/>
            <person name="Froenicke L."/>
            <person name="Portis E."/>
            <person name="Beitel C."/>
            <person name="Tirone M."/>
            <person name="Mauro R."/>
            <person name="Lo Monaco A."/>
            <person name="Mauromicale G."/>
            <person name="Faccioli P."/>
            <person name="Cattivelli L."/>
            <person name="Rieseberg L."/>
            <person name="Michelmore R."/>
            <person name="Lanteri S."/>
        </authorList>
    </citation>
    <scope>NUCLEOTIDE SEQUENCE [LARGE SCALE GENOMIC DNA]</scope>
    <source>
        <strain evidence="8">2C</strain>
    </source>
</reference>
<dbReference type="InterPro" id="IPR051681">
    <property type="entry name" value="Ser/Thr_Kinases-Pseudokinases"/>
</dbReference>
<keyword evidence="4" id="KW-0067">ATP-binding</keyword>
<dbReference type="InterPro" id="IPR000719">
    <property type="entry name" value="Prot_kinase_dom"/>
</dbReference>
<dbReference type="PANTHER" id="PTHR44329:SF73">
    <property type="entry name" value="OS01G0201200 PROTEIN"/>
    <property type="match status" value="1"/>
</dbReference>
<dbReference type="AlphaFoldDB" id="A0A124SBY0"/>
<evidence type="ECO:0000313" key="8">
    <source>
        <dbReference type="EMBL" id="KVH92051.1"/>
    </source>
</evidence>
<dbReference type="PANTHER" id="PTHR44329">
    <property type="entry name" value="SERINE/THREONINE-PROTEIN KINASE TNNI3K-RELATED"/>
    <property type="match status" value="1"/>
</dbReference>
<evidence type="ECO:0000256" key="4">
    <source>
        <dbReference type="ARBA" id="ARBA00022840"/>
    </source>
</evidence>
<comment type="catalytic activity">
    <reaction evidence="5">
        <text>L-threonyl-[protein] + ATP = O-phospho-L-threonyl-[protein] + ADP + H(+)</text>
        <dbReference type="Rhea" id="RHEA:46608"/>
        <dbReference type="Rhea" id="RHEA-COMP:11060"/>
        <dbReference type="Rhea" id="RHEA-COMP:11605"/>
        <dbReference type="ChEBI" id="CHEBI:15378"/>
        <dbReference type="ChEBI" id="CHEBI:30013"/>
        <dbReference type="ChEBI" id="CHEBI:30616"/>
        <dbReference type="ChEBI" id="CHEBI:61977"/>
        <dbReference type="ChEBI" id="CHEBI:456216"/>
        <dbReference type="EC" id="2.7.11.1"/>
    </reaction>
</comment>
<comment type="caution">
    <text evidence="8">The sequence shown here is derived from an EMBL/GenBank/DDBJ whole genome shotgun (WGS) entry which is preliminary data.</text>
</comment>
<dbReference type="InterPro" id="IPR008271">
    <property type="entry name" value="Ser/Thr_kinase_AS"/>
</dbReference>
<dbReference type="SUPFAM" id="SSF56112">
    <property type="entry name" value="Protein kinase-like (PK-like)"/>
    <property type="match status" value="1"/>
</dbReference>
<accession>A0A124SBY0</accession>
<dbReference type="InterPro" id="IPR011009">
    <property type="entry name" value="Kinase-like_dom_sf"/>
</dbReference>
<dbReference type="Gene3D" id="1.10.510.10">
    <property type="entry name" value="Transferase(Phosphotransferase) domain 1"/>
    <property type="match status" value="2"/>
</dbReference>
<evidence type="ECO:0000256" key="2">
    <source>
        <dbReference type="ARBA" id="ARBA00022741"/>
    </source>
</evidence>
<keyword evidence="9" id="KW-1185">Reference proteome</keyword>
<dbReference type="FunFam" id="3.30.200.20:FF:000034">
    <property type="entry name" value="Kinase suppressor of Ras 1"/>
    <property type="match status" value="1"/>
</dbReference>
<dbReference type="CDD" id="cd13999">
    <property type="entry name" value="STKc_MAP3K-like"/>
    <property type="match status" value="1"/>
</dbReference>
<keyword evidence="3 8" id="KW-0418">Kinase</keyword>
<evidence type="ECO:0000256" key="5">
    <source>
        <dbReference type="ARBA" id="ARBA00047899"/>
    </source>
</evidence>
<keyword evidence="1" id="KW-0808">Transferase</keyword>
<name>A0A124SBY0_CYNCS</name>
<protein>
    <submittedName>
        <fullName evidence="8">Protein kinase, catalytic domain-containing protein</fullName>
    </submittedName>
</protein>
<dbReference type="Proteomes" id="UP000243975">
    <property type="component" value="Unassembled WGS sequence"/>
</dbReference>
<dbReference type="PROSITE" id="PS00108">
    <property type="entry name" value="PROTEIN_KINASE_ST"/>
    <property type="match status" value="1"/>
</dbReference>
<gene>
    <name evidence="8" type="ORF">Ccrd_005921</name>
</gene>
<evidence type="ECO:0000256" key="6">
    <source>
        <dbReference type="ARBA" id="ARBA00048679"/>
    </source>
</evidence>
<dbReference type="GO" id="GO:0004674">
    <property type="term" value="F:protein serine/threonine kinase activity"/>
    <property type="evidence" value="ECO:0007669"/>
    <property type="project" value="UniProtKB-EC"/>
</dbReference>
<evidence type="ECO:0000259" key="7">
    <source>
        <dbReference type="PROSITE" id="PS50011"/>
    </source>
</evidence>
<dbReference type="Gramene" id="KVH92051">
    <property type="protein sequence ID" value="KVH92051"/>
    <property type="gene ID" value="Ccrd_005921"/>
</dbReference>
<proteinExistence type="predicted"/>
<feature type="domain" description="Protein kinase" evidence="7">
    <location>
        <begin position="48"/>
        <end position="327"/>
    </location>
</feature>
<comment type="catalytic activity">
    <reaction evidence="6">
        <text>L-seryl-[protein] + ATP = O-phospho-L-seryl-[protein] + ADP + H(+)</text>
        <dbReference type="Rhea" id="RHEA:17989"/>
        <dbReference type="Rhea" id="RHEA-COMP:9863"/>
        <dbReference type="Rhea" id="RHEA-COMP:11604"/>
        <dbReference type="ChEBI" id="CHEBI:15378"/>
        <dbReference type="ChEBI" id="CHEBI:29999"/>
        <dbReference type="ChEBI" id="CHEBI:30616"/>
        <dbReference type="ChEBI" id="CHEBI:83421"/>
        <dbReference type="ChEBI" id="CHEBI:456216"/>
        <dbReference type="EC" id="2.7.11.1"/>
    </reaction>
</comment>
<dbReference type="SMART" id="SM00220">
    <property type="entry name" value="S_TKc"/>
    <property type="match status" value="1"/>
</dbReference>